<gene>
    <name evidence="1" type="ORF">ACOLOM_LOCUS1098</name>
</gene>
<protein>
    <submittedName>
        <fullName evidence="1">9286_t:CDS:1</fullName>
    </submittedName>
</protein>
<organism evidence="1 2">
    <name type="scientific">Acaulospora colombiana</name>
    <dbReference type="NCBI Taxonomy" id="27376"/>
    <lineage>
        <taxon>Eukaryota</taxon>
        <taxon>Fungi</taxon>
        <taxon>Fungi incertae sedis</taxon>
        <taxon>Mucoromycota</taxon>
        <taxon>Glomeromycotina</taxon>
        <taxon>Glomeromycetes</taxon>
        <taxon>Diversisporales</taxon>
        <taxon>Acaulosporaceae</taxon>
        <taxon>Acaulospora</taxon>
    </lineage>
</organism>
<proteinExistence type="predicted"/>
<name>A0ACA9K8L3_9GLOM</name>
<evidence type="ECO:0000313" key="2">
    <source>
        <dbReference type="Proteomes" id="UP000789525"/>
    </source>
</evidence>
<comment type="caution">
    <text evidence="1">The sequence shown here is derived from an EMBL/GenBank/DDBJ whole genome shotgun (WGS) entry which is preliminary data.</text>
</comment>
<keyword evidence="2" id="KW-1185">Reference proteome</keyword>
<dbReference type="EMBL" id="CAJVPT010001243">
    <property type="protein sequence ID" value="CAG8459265.1"/>
    <property type="molecule type" value="Genomic_DNA"/>
</dbReference>
<reference evidence="1" key="1">
    <citation type="submission" date="2021-06" db="EMBL/GenBank/DDBJ databases">
        <authorList>
            <person name="Kallberg Y."/>
            <person name="Tangrot J."/>
            <person name="Rosling A."/>
        </authorList>
    </citation>
    <scope>NUCLEOTIDE SEQUENCE</scope>
    <source>
        <strain evidence="1">CL356</strain>
    </source>
</reference>
<sequence length="125" mass="14183">MSQNYKIISAYAAVFTVGAFVGAGTAQANRLNSENETRGQIITPWTVEGAVVDGKSQAIDYDKLIEQFGTKHIDEELLKRFEALTGKKCHILLRRGIFFSHRQPQFHRMSPYNIAELFLIIILIR</sequence>
<evidence type="ECO:0000313" key="1">
    <source>
        <dbReference type="EMBL" id="CAG8459265.1"/>
    </source>
</evidence>
<accession>A0ACA9K8L3</accession>
<dbReference type="Proteomes" id="UP000789525">
    <property type="component" value="Unassembled WGS sequence"/>
</dbReference>